<accession>A0A927WU59</accession>
<dbReference type="Proteomes" id="UP000761380">
    <property type="component" value="Unassembled WGS sequence"/>
</dbReference>
<dbReference type="InterPro" id="IPR010181">
    <property type="entry name" value="CGCAxxGCC_motif"/>
</dbReference>
<gene>
    <name evidence="1" type="ORF">E7201_10050</name>
</gene>
<proteinExistence type="predicted"/>
<comment type="caution">
    <text evidence="1">The sequence shown here is derived from an EMBL/GenBank/DDBJ whole genome shotgun (WGS) entry which is preliminary data.</text>
</comment>
<organism evidence="1 2">
    <name type="scientific">Selenomonas ruminantium</name>
    <dbReference type="NCBI Taxonomy" id="971"/>
    <lineage>
        <taxon>Bacteria</taxon>
        <taxon>Bacillati</taxon>
        <taxon>Bacillota</taxon>
        <taxon>Negativicutes</taxon>
        <taxon>Selenomonadales</taxon>
        <taxon>Selenomonadaceae</taxon>
        <taxon>Selenomonas</taxon>
    </lineage>
</organism>
<dbReference type="AlphaFoldDB" id="A0A927WU59"/>
<dbReference type="NCBIfam" id="TIGR01909">
    <property type="entry name" value="C_GCAxxG_C_C"/>
    <property type="match status" value="1"/>
</dbReference>
<reference evidence="1" key="1">
    <citation type="submission" date="2019-04" db="EMBL/GenBank/DDBJ databases">
        <title>Evolution of Biomass-Degrading Anaerobic Consortia Revealed by Metagenomics.</title>
        <authorList>
            <person name="Peng X."/>
        </authorList>
    </citation>
    <scope>NUCLEOTIDE SEQUENCE</scope>
    <source>
        <strain evidence="1">SIG240</strain>
    </source>
</reference>
<evidence type="ECO:0000313" key="1">
    <source>
        <dbReference type="EMBL" id="MBE6093484.1"/>
    </source>
</evidence>
<evidence type="ECO:0000313" key="2">
    <source>
        <dbReference type="Proteomes" id="UP000761380"/>
    </source>
</evidence>
<sequence length="135" mass="14182">MEAVNVRAEKAVEYKHNRCNCAQAVLMAYEKELGRPAEDILAMGSGFGSGMGGMEGTCGALCGAVMALGLLNKSDTPSKMIAKDMLQEFKEMSGGATICRELKGIGTGKMLCACDDCVRHGVLVLESRLAGIGCK</sequence>
<protein>
    <submittedName>
        <fullName evidence="1">C_GCAxxG_C_C family protein</fullName>
    </submittedName>
</protein>
<dbReference type="Pfam" id="PF09719">
    <property type="entry name" value="C_GCAxxG_C_C"/>
    <property type="match status" value="1"/>
</dbReference>
<dbReference type="EMBL" id="SVBY01000088">
    <property type="protein sequence ID" value="MBE6093484.1"/>
    <property type="molecule type" value="Genomic_DNA"/>
</dbReference>
<name>A0A927WU59_SELRU</name>